<keyword evidence="2" id="KW-1185">Reference proteome</keyword>
<evidence type="ECO:0000313" key="2">
    <source>
        <dbReference type="Proteomes" id="UP000007115"/>
    </source>
</evidence>
<sequence>MELNEPVACGAKPPDRLRRRVHDRVRLLVPAPSAAPRYASVSPRFQRHCLVLYDEMRHQPAALEIWGNCIIRKLSGCHLICRFYFSASC</sequence>
<gene>
    <name evidence="1" type="ORF">TRIVIDRAFT_216026</name>
</gene>
<organism evidence="1 2">
    <name type="scientific">Hypocrea virens (strain Gv29-8 / FGSC 10586)</name>
    <name type="common">Gliocladium virens</name>
    <name type="synonym">Trichoderma virens</name>
    <dbReference type="NCBI Taxonomy" id="413071"/>
    <lineage>
        <taxon>Eukaryota</taxon>
        <taxon>Fungi</taxon>
        <taxon>Dikarya</taxon>
        <taxon>Ascomycota</taxon>
        <taxon>Pezizomycotina</taxon>
        <taxon>Sordariomycetes</taxon>
        <taxon>Hypocreomycetidae</taxon>
        <taxon>Hypocreales</taxon>
        <taxon>Hypocreaceae</taxon>
        <taxon>Trichoderma</taxon>
    </lineage>
</organism>
<dbReference type="Proteomes" id="UP000007115">
    <property type="component" value="Unassembled WGS sequence"/>
</dbReference>
<comment type="caution">
    <text evidence="1">The sequence shown here is derived from an EMBL/GenBank/DDBJ whole genome shotgun (WGS) entry which is preliminary data.</text>
</comment>
<evidence type="ECO:0000313" key="1">
    <source>
        <dbReference type="EMBL" id="EHK22446.1"/>
    </source>
</evidence>
<dbReference type="InParanoid" id="G9MTU7"/>
<dbReference type="RefSeq" id="XP_013956667.1">
    <property type="nucleotide sequence ID" value="XM_014101192.1"/>
</dbReference>
<dbReference type="GeneID" id="25791039"/>
<dbReference type="VEuPathDB" id="FungiDB:TRIVIDRAFT_216026"/>
<proteinExistence type="predicted"/>
<dbReference type="EMBL" id="ABDF02000006">
    <property type="protein sequence ID" value="EHK22446.1"/>
    <property type="molecule type" value="Genomic_DNA"/>
</dbReference>
<reference evidence="1 2" key="1">
    <citation type="journal article" date="2011" name="Genome Biol.">
        <title>Comparative genome sequence analysis underscores mycoparasitism as the ancestral life style of Trichoderma.</title>
        <authorList>
            <person name="Kubicek C.P."/>
            <person name="Herrera-Estrella A."/>
            <person name="Seidl-Seiboth V."/>
            <person name="Martinez D.A."/>
            <person name="Druzhinina I.S."/>
            <person name="Thon M."/>
            <person name="Zeilinger S."/>
            <person name="Casas-Flores S."/>
            <person name="Horwitz B.A."/>
            <person name="Mukherjee P.K."/>
            <person name="Mukherjee M."/>
            <person name="Kredics L."/>
            <person name="Alcaraz L.D."/>
            <person name="Aerts A."/>
            <person name="Antal Z."/>
            <person name="Atanasova L."/>
            <person name="Cervantes-Badillo M.G."/>
            <person name="Challacombe J."/>
            <person name="Chertkov O."/>
            <person name="McCluskey K."/>
            <person name="Coulpier F."/>
            <person name="Deshpande N."/>
            <person name="von Doehren H."/>
            <person name="Ebbole D.J."/>
            <person name="Esquivel-Naranjo E.U."/>
            <person name="Fekete E."/>
            <person name="Flipphi M."/>
            <person name="Glaser F."/>
            <person name="Gomez-Rodriguez E.Y."/>
            <person name="Gruber S."/>
            <person name="Han C."/>
            <person name="Henrissat B."/>
            <person name="Hermosa R."/>
            <person name="Hernandez-Onate M."/>
            <person name="Karaffa L."/>
            <person name="Kosti I."/>
            <person name="Le Crom S."/>
            <person name="Lindquist E."/>
            <person name="Lucas S."/>
            <person name="Luebeck M."/>
            <person name="Luebeck P.S."/>
            <person name="Margeot A."/>
            <person name="Metz B."/>
            <person name="Misra M."/>
            <person name="Nevalainen H."/>
            <person name="Omann M."/>
            <person name="Packer N."/>
            <person name="Perrone G."/>
            <person name="Uresti-Rivera E.E."/>
            <person name="Salamov A."/>
            <person name="Schmoll M."/>
            <person name="Seiboth B."/>
            <person name="Shapiro H."/>
            <person name="Sukno S."/>
            <person name="Tamayo-Ramos J.A."/>
            <person name="Tisch D."/>
            <person name="Wiest A."/>
            <person name="Wilkinson H.H."/>
            <person name="Zhang M."/>
            <person name="Coutinho P.M."/>
            <person name="Kenerley C.M."/>
            <person name="Monte E."/>
            <person name="Baker S.E."/>
            <person name="Grigoriev I.V."/>
        </authorList>
    </citation>
    <scope>NUCLEOTIDE SEQUENCE [LARGE SCALE GENOMIC DNA]</scope>
    <source>
        <strain evidence="2">Gv29-8 / FGSC 10586</strain>
    </source>
</reference>
<name>G9MTU7_HYPVG</name>
<protein>
    <submittedName>
        <fullName evidence="1">Uncharacterized protein</fullName>
    </submittedName>
</protein>
<dbReference type="HOGENOM" id="CLU_2455026_0_0_1"/>
<dbReference type="AlphaFoldDB" id="G9MTU7"/>
<accession>G9MTU7</accession>